<evidence type="ECO:0000313" key="4">
    <source>
        <dbReference type="EMBL" id="NDL56873.1"/>
    </source>
</evidence>
<dbReference type="SUPFAM" id="SSF47336">
    <property type="entry name" value="ACP-like"/>
    <property type="match status" value="1"/>
</dbReference>
<dbReference type="Gene3D" id="1.10.1200.10">
    <property type="entry name" value="ACP-like"/>
    <property type="match status" value="1"/>
</dbReference>
<dbReference type="Pfam" id="PF00550">
    <property type="entry name" value="PP-binding"/>
    <property type="match status" value="1"/>
</dbReference>
<reference evidence="4 5" key="1">
    <citation type="submission" date="2019-11" db="EMBL/GenBank/DDBJ databases">
        <authorList>
            <person name="Li X.-J."/>
            <person name="Feng X.-M."/>
        </authorList>
    </citation>
    <scope>NUCLEOTIDE SEQUENCE [LARGE SCALE GENOMIC DNA]</scope>
    <source>
        <strain evidence="4 5">XMNu-373</strain>
    </source>
</reference>
<dbReference type="EMBL" id="WLZY01000002">
    <property type="protein sequence ID" value="NDL56873.1"/>
    <property type="molecule type" value="Genomic_DNA"/>
</dbReference>
<keyword evidence="1" id="KW-0596">Phosphopantetheine</keyword>
<evidence type="ECO:0000313" key="5">
    <source>
        <dbReference type="Proteomes" id="UP000460435"/>
    </source>
</evidence>
<dbReference type="RefSeq" id="WP_162449574.1">
    <property type="nucleotide sequence ID" value="NZ_WLZY01000002.1"/>
</dbReference>
<keyword evidence="2" id="KW-0597">Phosphoprotein</keyword>
<comment type="caution">
    <text evidence="4">The sequence shown here is derived from an EMBL/GenBank/DDBJ whole genome shotgun (WGS) entry which is preliminary data.</text>
</comment>
<dbReference type="AlphaFoldDB" id="A0A7K3M0P9"/>
<keyword evidence="5" id="KW-1185">Reference proteome</keyword>
<dbReference type="InterPro" id="IPR006162">
    <property type="entry name" value="Ppantetheine_attach_site"/>
</dbReference>
<dbReference type="PROSITE" id="PS00012">
    <property type="entry name" value="PHOSPHOPANTETHEINE"/>
    <property type="match status" value="1"/>
</dbReference>
<evidence type="ECO:0000259" key="3">
    <source>
        <dbReference type="PROSITE" id="PS50075"/>
    </source>
</evidence>
<dbReference type="InterPro" id="IPR036736">
    <property type="entry name" value="ACP-like_sf"/>
</dbReference>
<accession>A0A7K3M0P9</accession>
<dbReference type="Proteomes" id="UP000460435">
    <property type="component" value="Unassembled WGS sequence"/>
</dbReference>
<evidence type="ECO:0000256" key="2">
    <source>
        <dbReference type="ARBA" id="ARBA00022553"/>
    </source>
</evidence>
<sequence>MSEQEATIDGLKQILREVAGQADGVDLEGDILDRTFEELGYDSLALLETGSRLERAVGVKLDDSTLNEVQTPRELLAAVNENRPVRFDAA</sequence>
<dbReference type="PROSITE" id="PS50075">
    <property type="entry name" value="CARRIER"/>
    <property type="match status" value="1"/>
</dbReference>
<gene>
    <name evidence="4" type="ORF">F7O44_07290</name>
</gene>
<proteinExistence type="predicted"/>
<evidence type="ECO:0000256" key="1">
    <source>
        <dbReference type="ARBA" id="ARBA00022450"/>
    </source>
</evidence>
<name>A0A7K3M0P9_9ACTN</name>
<dbReference type="InterPro" id="IPR009081">
    <property type="entry name" value="PP-bd_ACP"/>
</dbReference>
<feature type="domain" description="Carrier" evidence="3">
    <location>
        <begin position="5"/>
        <end position="83"/>
    </location>
</feature>
<organism evidence="4 5">
    <name type="scientific">Phytoactinopolyspora mesophila</name>
    <dbReference type="NCBI Taxonomy" id="2650750"/>
    <lineage>
        <taxon>Bacteria</taxon>
        <taxon>Bacillati</taxon>
        <taxon>Actinomycetota</taxon>
        <taxon>Actinomycetes</taxon>
        <taxon>Jiangellales</taxon>
        <taxon>Jiangellaceae</taxon>
        <taxon>Phytoactinopolyspora</taxon>
    </lineage>
</organism>
<protein>
    <submittedName>
        <fullName evidence="4">Acyl carrier protein</fullName>
    </submittedName>
</protein>